<sequence>MAKAAQNPVAAMISVPFQNNTNFNVGPEEETQNILNIQPVIPFSLNENWNLITRTIIPVISQPRFAPGQDRENGIGDVQFSAFLSPVQPTSGGWIWGAGPIAQLDTSSDDRLGAQRWGLGPSVVFLRPTGAWVYGALINNVFDVGGDDDRDDINQMLIQPFVNYNFPDKPGRYLTFAPIVTVNWEADSGDKWTVPLGGGIGQIIKWGKTPVNLQASAYYNVESPENGADWQMRLQLQFMFPK</sequence>
<keyword evidence="2" id="KW-1185">Reference proteome</keyword>
<evidence type="ECO:0000313" key="1">
    <source>
        <dbReference type="EMBL" id="PLW68821.1"/>
    </source>
</evidence>
<dbReference type="Proteomes" id="UP000235005">
    <property type="component" value="Unassembled WGS sequence"/>
</dbReference>
<reference evidence="1 2" key="1">
    <citation type="submission" date="2018-01" db="EMBL/GenBank/DDBJ databases">
        <title>The draft genome sequence of Halioglobus lutimaris HF004.</title>
        <authorList>
            <person name="Du Z.-J."/>
            <person name="Shi M.-J."/>
        </authorList>
    </citation>
    <scope>NUCLEOTIDE SEQUENCE [LARGE SCALE GENOMIC DNA]</scope>
    <source>
        <strain evidence="1 2">HF004</strain>
    </source>
</reference>
<name>A0A2N5X2V2_9GAMM</name>
<accession>A0A2N5X2V2</accession>
<dbReference type="OrthoDB" id="9809066at2"/>
<comment type="caution">
    <text evidence="1">The sequence shown here is derived from an EMBL/GenBank/DDBJ whole genome shotgun (WGS) entry which is preliminary data.</text>
</comment>
<proteinExistence type="predicted"/>
<dbReference type="EMBL" id="PKUS01000011">
    <property type="protein sequence ID" value="PLW68821.1"/>
    <property type="molecule type" value="Genomic_DNA"/>
</dbReference>
<protein>
    <submittedName>
        <fullName evidence="1">Neuromedin U</fullName>
    </submittedName>
</protein>
<evidence type="ECO:0000313" key="2">
    <source>
        <dbReference type="Proteomes" id="UP000235005"/>
    </source>
</evidence>
<organism evidence="1 2">
    <name type="scientific">Pseudohalioglobus lutimaris</name>
    <dbReference type="NCBI Taxonomy" id="1737061"/>
    <lineage>
        <taxon>Bacteria</taxon>
        <taxon>Pseudomonadati</taxon>
        <taxon>Pseudomonadota</taxon>
        <taxon>Gammaproteobacteria</taxon>
        <taxon>Cellvibrionales</taxon>
        <taxon>Halieaceae</taxon>
        <taxon>Pseudohalioglobus</taxon>
    </lineage>
</organism>
<gene>
    <name evidence="1" type="ORF">C0039_10595</name>
</gene>
<dbReference type="AlphaFoldDB" id="A0A2N5X2V2"/>